<dbReference type="PANTHER" id="PTHR24960:SF83">
    <property type="entry name" value="4FE-4S FERREDOXIN-TYPE DOMAIN-CONTAINING PROTEIN"/>
    <property type="match status" value="1"/>
</dbReference>
<evidence type="ECO:0000256" key="4">
    <source>
        <dbReference type="ARBA" id="ARBA00023014"/>
    </source>
</evidence>
<comment type="caution">
    <text evidence="6">The sequence shown here is derived from an EMBL/GenBank/DDBJ whole genome shotgun (WGS) entry which is preliminary data.</text>
</comment>
<dbReference type="Pfam" id="PF04015">
    <property type="entry name" value="DUF362"/>
    <property type="match status" value="1"/>
</dbReference>
<evidence type="ECO:0000313" key="7">
    <source>
        <dbReference type="Proteomes" id="UP000605201"/>
    </source>
</evidence>
<evidence type="ECO:0000256" key="1">
    <source>
        <dbReference type="ARBA" id="ARBA00022485"/>
    </source>
</evidence>
<dbReference type="PROSITE" id="PS51379">
    <property type="entry name" value="4FE4S_FER_2"/>
    <property type="match status" value="2"/>
</dbReference>
<evidence type="ECO:0000259" key="5">
    <source>
        <dbReference type="PROSITE" id="PS51379"/>
    </source>
</evidence>
<keyword evidence="3" id="KW-0408">Iron</keyword>
<proteinExistence type="predicted"/>
<organism evidence="6 7">
    <name type="scientific">Candidatus Desulfatibia vada</name>
    <dbReference type="NCBI Taxonomy" id="2841696"/>
    <lineage>
        <taxon>Bacteria</taxon>
        <taxon>Pseudomonadati</taxon>
        <taxon>Thermodesulfobacteriota</taxon>
        <taxon>Desulfobacteria</taxon>
        <taxon>Desulfobacterales</taxon>
        <taxon>Desulfobacterales incertae sedis</taxon>
        <taxon>Candidatus Desulfatibia</taxon>
    </lineage>
</organism>
<dbReference type="EMBL" id="JACNIG010000078">
    <property type="protein sequence ID" value="MBC8430756.1"/>
    <property type="molecule type" value="Genomic_DNA"/>
</dbReference>
<reference evidence="6 7" key="1">
    <citation type="submission" date="2020-08" db="EMBL/GenBank/DDBJ databases">
        <title>Bridging the membrane lipid divide: bacteria of the FCB group superphylum have the potential to synthesize archaeal ether lipids.</title>
        <authorList>
            <person name="Villanueva L."/>
            <person name="Von Meijenfeldt F.A.B."/>
            <person name="Westbye A.B."/>
            <person name="Yadav S."/>
            <person name="Hopmans E.C."/>
            <person name="Dutilh B.E."/>
            <person name="Sinninghe Damste J.S."/>
        </authorList>
    </citation>
    <scope>NUCLEOTIDE SEQUENCE [LARGE SCALE GENOMIC DNA]</scope>
    <source>
        <strain evidence="6">NIOZ-UU17</strain>
    </source>
</reference>
<dbReference type="InterPro" id="IPR017900">
    <property type="entry name" value="4Fe4S_Fe_S_CS"/>
</dbReference>
<evidence type="ECO:0000313" key="6">
    <source>
        <dbReference type="EMBL" id="MBC8430756.1"/>
    </source>
</evidence>
<dbReference type="AlphaFoldDB" id="A0A8J6NNW7"/>
<dbReference type="Gene3D" id="3.30.70.20">
    <property type="match status" value="1"/>
</dbReference>
<keyword evidence="1" id="KW-0004">4Fe-4S</keyword>
<protein>
    <submittedName>
        <fullName evidence="6">DUF362 domain-containing protein</fullName>
    </submittedName>
</protein>
<dbReference type="InterPro" id="IPR050157">
    <property type="entry name" value="PSI_iron-sulfur_center"/>
</dbReference>
<dbReference type="GO" id="GO:0051539">
    <property type="term" value="F:4 iron, 4 sulfur cluster binding"/>
    <property type="evidence" value="ECO:0007669"/>
    <property type="project" value="UniProtKB-KW"/>
</dbReference>
<keyword evidence="4" id="KW-0411">Iron-sulfur</keyword>
<dbReference type="PROSITE" id="PS00198">
    <property type="entry name" value="4FE4S_FER_1"/>
    <property type="match status" value="1"/>
</dbReference>
<dbReference type="GO" id="GO:0046872">
    <property type="term" value="F:metal ion binding"/>
    <property type="evidence" value="ECO:0007669"/>
    <property type="project" value="UniProtKB-KW"/>
</dbReference>
<accession>A0A8J6NNW7</accession>
<keyword evidence="2" id="KW-0479">Metal-binding</keyword>
<dbReference type="Pfam" id="PF12838">
    <property type="entry name" value="Fer4_7"/>
    <property type="match status" value="1"/>
</dbReference>
<gene>
    <name evidence="6" type="ORF">H8D96_02440</name>
</gene>
<evidence type="ECO:0000256" key="2">
    <source>
        <dbReference type="ARBA" id="ARBA00022723"/>
    </source>
</evidence>
<evidence type="ECO:0000256" key="3">
    <source>
        <dbReference type="ARBA" id="ARBA00023004"/>
    </source>
</evidence>
<dbReference type="Gene3D" id="3.40.50.11440">
    <property type="match status" value="1"/>
</dbReference>
<name>A0A8J6NNW7_9BACT</name>
<feature type="domain" description="4Fe-4S ferredoxin-type" evidence="5">
    <location>
        <begin position="215"/>
        <end position="244"/>
    </location>
</feature>
<dbReference type="PANTHER" id="PTHR24960">
    <property type="entry name" value="PHOTOSYSTEM I IRON-SULFUR CENTER-RELATED"/>
    <property type="match status" value="1"/>
</dbReference>
<dbReference type="Proteomes" id="UP000605201">
    <property type="component" value="Unassembled WGS sequence"/>
</dbReference>
<feature type="domain" description="4Fe-4S ferredoxin-type" evidence="5">
    <location>
        <begin position="186"/>
        <end position="214"/>
    </location>
</feature>
<dbReference type="SUPFAM" id="SSF54862">
    <property type="entry name" value="4Fe-4S ferredoxins"/>
    <property type="match status" value="1"/>
</dbReference>
<dbReference type="InterPro" id="IPR007160">
    <property type="entry name" value="DUF362"/>
</dbReference>
<sequence>MKSNVYFIDLRATPKESLIGKLARLMHTAGLSEKIKARDLVAVKLHFGELGNTAFIRPVFLRKVVETIKSAGGFPFLTDANTLYAGARSDSPQHLATAIQNGFAYAVVDAPLIIADGLRGKSETAVLVNQKNCKRVYIGSEIVAADALISVAHFKGHELSGFGGTIKNLGMGCASRRGKLEQHSTVAPKVNKKKCVGCGDCVSHCSVQALALQQEKAVLDSKKCIGCGECILICPESAIEIQWNQAIPVFLEKMVEYTMGVLKDKEGKTLYLNFINNVSPACDCYGYNDAPIVRDIGIVAATDPVAIDQASVDLVNREQALPDSCLKTNTQGGEDKFRGVYPDIDWEIQLDYAEQIGLGSRKYELIKI</sequence>
<dbReference type="InterPro" id="IPR017896">
    <property type="entry name" value="4Fe4S_Fe-S-bd"/>
</dbReference>